<evidence type="ECO:0000313" key="2">
    <source>
        <dbReference type="Proteomes" id="UP000318384"/>
    </source>
</evidence>
<reference evidence="1 2" key="1">
    <citation type="submission" date="2019-03" db="EMBL/GenBank/DDBJ databases">
        <title>Deep-cultivation of Planctomycetes and their phenomic and genomic characterization uncovers novel biology.</title>
        <authorList>
            <person name="Wiegand S."/>
            <person name="Jogler M."/>
            <person name="Boedeker C."/>
            <person name="Pinto D."/>
            <person name="Vollmers J."/>
            <person name="Rivas-Marin E."/>
            <person name="Kohn T."/>
            <person name="Peeters S.H."/>
            <person name="Heuer A."/>
            <person name="Rast P."/>
            <person name="Oberbeckmann S."/>
            <person name="Bunk B."/>
            <person name="Jeske O."/>
            <person name="Meyerdierks A."/>
            <person name="Storesund J.E."/>
            <person name="Kallscheuer N."/>
            <person name="Luecker S."/>
            <person name="Lage O.M."/>
            <person name="Pohl T."/>
            <person name="Merkel B.J."/>
            <person name="Hornburger P."/>
            <person name="Mueller R.-W."/>
            <person name="Bruemmer F."/>
            <person name="Labrenz M."/>
            <person name="Spormann A.M."/>
            <person name="Op den Camp H."/>
            <person name="Overmann J."/>
            <person name="Amann R."/>
            <person name="Jetten M.S.M."/>
            <person name="Mascher T."/>
            <person name="Medema M.H."/>
            <person name="Devos D.P."/>
            <person name="Kaster A.-K."/>
            <person name="Ovreas L."/>
            <person name="Rohde M."/>
            <person name="Galperin M.Y."/>
            <person name="Jogler C."/>
        </authorList>
    </citation>
    <scope>NUCLEOTIDE SEQUENCE [LARGE SCALE GENOMIC DNA]</scope>
    <source>
        <strain evidence="1 2">V202</strain>
    </source>
</reference>
<dbReference type="AlphaFoldDB" id="A0A517WX47"/>
<accession>A0A517WX47</accession>
<dbReference type="Proteomes" id="UP000318384">
    <property type="component" value="Chromosome"/>
</dbReference>
<organism evidence="1 2">
    <name type="scientific">Gimesia aquarii</name>
    <dbReference type="NCBI Taxonomy" id="2527964"/>
    <lineage>
        <taxon>Bacteria</taxon>
        <taxon>Pseudomonadati</taxon>
        <taxon>Planctomycetota</taxon>
        <taxon>Planctomycetia</taxon>
        <taxon>Planctomycetales</taxon>
        <taxon>Planctomycetaceae</taxon>
        <taxon>Gimesia</taxon>
    </lineage>
</organism>
<gene>
    <name evidence="1" type="ORF">V202x_32050</name>
</gene>
<evidence type="ECO:0000313" key="1">
    <source>
        <dbReference type="EMBL" id="QDU09808.1"/>
    </source>
</evidence>
<keyword evidence="2" id="KW-1185">Reference proteome</keyword>
<protein>
    <submittedName>
        <fullName evidence="1">Uncharacterized protein</fullName>
    </submittedName>
</protein>
<sequence length="54" mass="5940">MKNIHLASVNKPVCLTINQLEESNKKSPAAHEKNALQGFHRPIGDLAFTGRSLN</sequence>
<name>A0A517WX47_9PLAN</name>
<dbReference type="EMBL" id="CP037422">
    <property type="protein sequence ID" value="QDU09808.1"/>
    <property type="molecule type" value="Genomic_DNA"/>
</dbReference>
<proteinExistence type="predicted"/>